<dbReference type="Pfam" id="PF16064">
    <property type="entry name" value="DUF4806"/>
    <property type="match status" value="1"/>
</dbReference>
<proteinExistence type="predicted"/>
<name>A0A182Y0V9_ANOST</name>
<dbReference type="Proteomes" id="UP000076408">
    <property type="component" value="Unassembled WGS sequence"/>
</dbReference>
<accession>A0A182Y0V9</accession>
<dbReference type="EnsemblMetazoa" id="ASTEI02095-RA">
    <property type="protein sequence ID" value="ASTEI02095-PA"/>
    <property type="gene ID" value="ASTEI02095"/>
</dbReference>
<dbReference type="VEuPathDB" id="VectorBase:ASTEI20_042171"/>
<evidence type="ECO:0000313" key="1">
    <source>
        <dbReference type="EnsemblMetazoa" id="ASTEI02095-PA"/>
    </source>
</evidence>
<reference evidence="1" key="2">
    <citation type="submission" date="2020-05" db="UniProtKB">
        <authorList>
            <consortium name="EnsemblMetazoa"/>
        </authorList>
    </citation>
    <scope>IDENTIFICATION</scope>
    <source>
        <strain evidence="1">Indian</strain>
    </source>
</reference>
<dbReference type="VEuPathDB" id="VectorBase:ASTE010308"/>
<dbReference type="OMA" id="THIMKLF"/>
<reference evidence="2" key="1">
    <citation type="journal article" date="2014" name="Genome Biol.">
        <title>Genome analysis of a major urban malaria vector mosquito, Anopheles stephensi.</title>
        <authorList>
            <person name="Jiang X."/>
            <person name="Peery A."/>
            <person name="Hall A.B."/>
            <person name="Sharma A."/>
            <person name="Chen X.G."/>
            <person name="Waterhouse R.M."/>
            <person name="Komissarov A."/>
            <person name="Riehle M.M."/>
            <person name="Shouche Y."/>
            <person name="Sharakhova M.V."/>
            <person name="Lawson D."/>
            <person name="Pakpour N."/>
            <person name="Arensburger P."/>
            <person name="Davidson V.L."/>
            <person name="Eiglmeier K."/>
            <person name="Emrich S."/>
            <person name="George P."/>
            <person name="Kennedy R.C."/>
            <person name="Mane S.P."/>
            <person name="Maslen G."/>
            <person name="Oringanje C."/>
            <person name="Qi Y."/>
            <person name="Settlage R."/>
            <person name="Tojo M."/>
            <person name="Tubio J.M."/>
            <person name="Unger M.F."/>
            <person name="Wang B."/>
            <person name="Vernick K.D."/>
            <person name="Ribeiro J.M."/>
            <person name="James A.A."/>
            <person name="Michel K."/>
            <person name="Riehle M.A."/>
            <person name="Luckhart S."/>
            <person name="Sharakhov I.V."/>
            <person name="Tu Z."/>
        </authorList>
    </citation>
    <scope>NUCLEOTIDE SEQUENCE [LARGE SCALE GENOMIC DNA]</scope>
    <source>
        <strain evidence="2">Indian</strain>
    </source>
</reference>
<organism evidence="1 2">
    <name type="scientific">Anopheles stephensi</name>
    <name type="common">Indo-Pakistan malaria mosquito</name>
    <dbReference type="NCBI Taxonomy" id="30069"/>
    <lineage>
        <taxon>Eukaryota</taxon>
        <taxon>Metazoa</taxon>
        <taxon>Ecdysozoa</taxon>
        <taxon>Arthropoda</taxon>
        <taxon>Hexapoda</taxon>
        <taxon>Insecta</taxon>
        <taxon>Pterygota</taxon>
        <taxon>Neoptera</taxon>
        <taxon>Endopterygota</taxon>
        <taxon>Diptera</taxon>
        <taxon>Nematocera</taxon>
        <taxon>Culicoidea</taxon>
        <taxon>Culicidae</taxon>
        <taxon>Anophelinae</taxon>
        <taxon>Anopheles</taxon>
    </lineage>
</organism>
<dbReference type="STRING" id="30069.A0A182Y0V9"/>
<dbReference type="AlphaFoldDB" id="A0A182Y0V9"/>
<evidence type="ECO:0000313" key="2">
    <source>
        <dbReference type="Proteomes" id="UP000076408"/>
    </source>
</evidence>
<dbReference type="VEuPathDB" id="VectorBase:ASTEI02095"/>
<keyword evidence="2" id="KW-1185">Reference proteome</keyword>
<sequence length="202" mass="23237">MSKQMAEMNKKSDRIENVIASMSDRLGQVEKKVGISLATLEQVKDTMVLTDETSKPEVLQTPSQKRKTPILLLSNEEELLAFDAKLGSDEEFYANVKRWLTRRIHANDPDNRMHIAMDLVFERTFLPLCSWTGNGRPTPNISLRTQTNITKLFAAIGSTKYFTAKGDTVRRFFLKKLHNAKYRVKLKNLRTSTCHKRKFTND</sequence>
<protein>
    <submittedName>
        <fullName evidence="1">DUF4806 domain-containing protein</fullName>
    </submittedName>
</protein>
<dbReference type="InterPro" id="IPR032071">
    <property type="entry name" value="DUF4806"/>
</dbReference>